<sequence length="123" mass="13306">MKIIITLQDENQFPLEFEYNAAELAAQANAPGVTVVMLGSMVISKNAIKHIVSAEPLTQQPNTQIQLADGKSITDYVANYNATDIAKQFNDPRTSLVTIGDTLVSKNAFKLVLQLPATETAAE</sequence>
<proteinExistence type="predicted"/>
<reference evidence="2 3" key="1">
    <citation type="submission" date="2017-01" db="EMBL/GenBank/DDBJ databases">
        <authorList>
            <person name="Mah S.A."/>
            <person name="Swanson W.J."/>
            <person name="Moy G.W."/>
            <person name="Vacquier V.D."/>
        </authorList>
    </citation>
    <scope>NUCLEOTIDE SEQUENCE [LARGE SCALE GENOMIC DNA]</scope>
    <source>
        <strain evidence="2 3">NIO-1016</strain>
    </source>
</reference>
<protein>
    <submittedName>
        <fullName evidence="2">Uncharacterized protein</fullName>
    </submittedName>
</protein>
<dbReference type="RefSeq" id="WP_045850502.1">
    <property type="nucleotide sequence ID" value="NZ_FTLX01000004.1"/>
</dbReference>
<dbReference type="Proteomes" id="UP000215545">
    <property type="component" value="Unassembled WGS sequence"/>
</dbReference>
<name>A0A1N6WL11_9BACI</name>
<dbReference type="AlphaFoldDB" id="A0A1N6WL11"/>
<dbReference type="EMBL" id="MWSK01000004">
    <property type="protein sequence ID" value="OXS77969.1"/>
    <property type="molecule type" value="Genomic_DNA"/>
</dbReference>
<reference evidence="4" key="2">
    <citation type="submission" date="2017-03" db="EMBL/GenBank/DDBJ databases">
        <title>Bacillus sp. V-88(T) DSM27956, whole genome shotgun sequencing project.</title>
        <authorList>
            <person name="Dastager S.G."/>
            <person name="Neurgaonkar P.S."/>
            <person name="Dharne M.S."/>
        </authorList>
    </citation>
    <scope>NUCLEOTIDE SEQUENCE [LARGE SCALE GENOMIC DNA]</scope>
    <source>
        <strain evidence="4">DSM 25145</strain>
    </source>
</reference>
<dbReference type="Proteomes" id="UP000186385">
    <property type="component" value="Unassembled WGS sequence"/>
</dbReference>
<evidence type="ECO:0000313" key="3">
    <source>
        <dbReference type="Proteomes" id="UP000186385"/>
    </source>
</evidence>
<keyword evidence="4" id="KW-1185">Reference proteome</keyword>
<evidence type="ECO:0000313" key="4">
    <source>
        <dbReference type="Proteomes" id="UP000215545"/>
    </source>
</evidence>
<accession>A0A1N6WL11</accession>
<evidence type="ECO:0000313" key="2">
    <source>
        <dbReference type="EMBL" id="SIQ90769.1"/>
    </source>
</evidence>
<reference evidence="1" key="3">
    <citation type="submission" date="2017-03" db="EMBL/GenBank/DDBJ databases">
        <authorList>
            <person name="Dastager S.G."/>
            <person name="Neurgaonkar P.S."/>
            <person name="Dharne M.S."/>
        </authorList>
    </citation>
    <scope>NUCLEOTIDE SEQUENCE</scope>
    <source>
        <strain evidence="1">DSM 25145</strain>
    </source>
</reference>
<dbReference type="STRING" id="1017273.SAMN05443094_104203"/>
<evidence type="ECO:0000313" key="1">
    <source>
        <dbReference type="EMBL" id="OXS77969.1"/>
    </source>
</evidence>
<dbReference type="EMBL" id="FTLX01000004">
    <property type="protein sequence ID" value="SIQ90769.1"/>
    <property type="molecule type" value="Genomic_DNA"/>
</dbReference>
<organism evidence="2 3">
    <name type="scientific">Domibacillus enclensis</name>
    <dbReference type="NCBI Taxonomy" id="1017273"/>
    <lineage>
        <taxon>Bacteria</taxon>
        <taxon>Bacillati</taxon>
        <taxon>Bacillota</taxon>
        <taxon>Bacilli</taxon>
        <taxon>Bacillales</taxon>
        <taxon>Bacillaceae</taxon>
        <taxon>Domibacillus</taxon>
    </lineage>
</organism>
<gene>
    <name evidence="1" type="ORF">B1B05_10205</name>
    <name evidence="2" type="ORF">SAMN05443094_104203</name>
</gene>